<dbReference type="PANTHER" id="PTHR23026:SF123">
    <property type="entry name" value="NAD(P)H NITROREDUCTASE RV3131-RELATED"/>
    <property type="match status" value="1"/>
</dbReference>
<dbReference type="InterPro" id="IPR000415">
    <property type="entry name" value="Nitroreductase-like"/>
</dbReference>
<organism evidence="1 2">
    <name type="scientific">[Mycobacterium] zoologicum</name>
    <dbReference type="NCBI Taxonomy" id="2872311"/>
    <lineage>
        <taxon>Bacteria</taxon>
        <taxon>Bacillati</taxon>
        <taxon>Actinomycetota</taxon>
        <taxon>Actinomycetes</taxon>
        <taxon>Mycobacteriales</taxon>
        <taxon>Mycobacteriaceae</taxon>
        <taxon>Mycolicibacter</taxon>
    </lineage>
</organism>
<name>A0ABU5YFJ9_9MYCO</name>
<dbReference type="PANTHER" id="PTHR23026">
    <property type="entry name" value="NADPH NITROREDUCTASE"/>
    <property type="match status" value="1"/>
</dbReference>
<evidence type="ECO:0000313" key="1">
    <source>
        <dbReference type="EMBL" id="MEB3048829.1"/>
    </source>
</evidence>
<dbReference type="RefSeq" id="WP_224861938.1">
    <property type="nucleotide sequence ID" value="NZ_JAYJJS010000004.1"/>
</dbReference>
<sequence length="344" mass="36864">MDDQCGNRDAEAVRETIRTALLLAARAPSVHNSQPWRWRVHESSTAATVDLFVDPGLQLRQVDPDGRGMVLSCGAALHHLVVALAALGCRCKVHRLPDPGNPDHLASIELCHSGPAHELEQVDISLAAAIPRRRTDRRYFSDWPVAAADIALMGARAARAGVMLRRVDELDRLNAVVARAVFEHDRDYDYLSELTVWSGRYKSVAGVPARSVPPPSADAAIPGRVFAGPALSQPAGATGADDRAVMLALGTETDDRLAQLRSGEATSLVLLTATALGLAGCPVTEPLEIAETRAAVRRDVFGTGGYPQMLLRVGWAPINADPLPATPRRALDDTVEWLGARVTV</sequence>
<evidence type="ECO:0000313" key="2">
    <source>
        <dbReference type="Proteomes" id="UP001299046"/>
    </source>
</evidence>
<reference evidence="1 2" key="1">
    <citation type="submission" date="2023-12" db="EMBL/GenBank/DDBJ databases">
        <title>Description of new species of Mycobacterium terrae complex isolated from sewage at the Sao Paulo Zoological Park Foundation in Brazil.</title>
        <authorList>
            <person name="Romagnoli C.L."/>
            <person name="Conceicao E.C."/>
            <person name="Machado E."/>
            <person name="Barreto L.B.P.F."/>
            <person name="Sharma A."/>
            <person name="Silva N.M."/>
            <person name="Marques L.E."/>
            <person name="Juliana M.A."/>
            <person name="Lourenco M.C.S."/>
            <person name="Digiampietri L.A."/>
            <person name="Suffys P.N."/>
            <person name="Viana-Niero C."/>
        </authorList>
    </citation>
    <scope>NUCLEOTIDE SEQUENCE [LARGE SCALE GENOMIC DNA]</scope>
    <source>
        <strain evidence="1 2">MYC123</strain>
    </source>
</reference>
<proteinExistence type="predicted"/>
<gene>
    <name evidence="1" type="ORF">KV112_03590</name>
</gene>
<protein>
    <submittedName>
        <fullName evidence="1">NAD(P)H nitroreductase</fullName>
    </submittedName>
</protein>
<dbReference type="InterPro" id="IPR050627">
    <property type="entry name" value="Nitroreductase/BluB"/>
</dbReference>
<comment type="caution">
    <text evidence="1">The sequence shown here is derived from an EMBL/GenBank/DDBJ whole genome shotgun (WGS) entry which is preliminary data.</text>
</comment>
<dbReference type="Proteomes" id="UP001299046">
    <property type="component" value="Unassembled WGS sequence"/>
</dbReference>
<dbReference type="EMBL" id="JAYJJT010000003">
    <property type="protein sequence ID" value="MEB3048829.1"/>
    <property type="molecule type" value="Genomic_DNA"/>
</dbReference>
<accession>A0ABU5YFJ9</accession>
<dbReference type="SUPFAM" id="SSF55469">
    <property type="entry name" value="FMN-dependent nitroreductase-like"/>
    <property type="match status" value="2"/>
</dbReference>
<dbReference type="NCBIfam" id="NF047509">
    <property type="entry name" value="Rv3131_FMN_oxido"/>
    <property type="match status" value="1"/>
</dbReference>
<keyword evidence="2" id="KW-1185">Reference proteome</keyword>
<dbReference type="Gene3D" id="3.40.109.10">
    <property type="entry name" value="NADH Oxidase"/>
    <property type="match status" value="1"/>
</dbReference>